<keyword evidence="2" id="KW-1185">Reference proteome</keyword>
<dbReference type="Proteomes" id="UP000185596">
    <property type="component" value="Unassembled WGS sequence"/>
</dbReference>
<proteinExistence type="predicted"/>
<evidence type="ECO:0000313" key="2">
    <source>
        <dbReference type="Proteomes" id="UP000185596"/>
    </source>
</evidence>
<gene>
    <name evidence="1" type="ORF">BU204_10665</name>
</gene>
<dbReference type="AlphaFoldDB" id="A0A1Q8CTG7"/>
<accession>A0A1Q8CTG7</accession>
<dbReference type="EMBL" id="MSIE01000015">
    <property type="protein sequence ID" value="OLF17665.1"/>
    <property type="molecule type" value="Genomic_DNA"/>
</dbReference>
<reference evidence="1 2" key="1">
    <citation type="submission" date="2016-12" db="EMBL/GenBank/DDBJ databases">
        <title>The draft genome sequence of Actinophytocola sp. 11-183.</title>
        <authorList>
            <person name="Wang W."/>
            <person name="Yuan L."/>
        </authorList>
    </citation>
    <scope>NUCLEOTIDE SEQUENCE [LARGE SCALE GENOMIC DNA]</scope>
    <source>
        <strain evidence="1 2">11-183</strain>
    </source>
</reference>
<sequence>MFDGSGSRGGGEDAVGCRDCRTCTMSKVVRGMRGLLLVWWVWFPKLFMRNCPQCGHTLRRHRYREDGSFRD</sequence>
<evidence type="ECO:0000313" key="1">
    <source>
        <dbReference type="EMBL" id="OLF17665.1"/>
    </source>
</evidence>
<organism evidence="1 2">
    <name type="scientific">Actinophytocola xanthii</name>
    <dbReference type="NCBI Taxonomy" id="1912961"/>
    <lineage>
        <taxon>Bacteria</taxon>
        <taxon>Bacillati</taxon>
        <taxon>Actinomycetota</taxon>
        <taxon>Actinomycetes</taxon>
        <taxon>Pseudonocardiales</taxon>
        <taxon>Pseudonocardiaceae</taxon>
    </lineage>
</organism>
<name>A0A1Q8CTG7_9PSEU</name>
<evidence type="ECO:0008006" key="3">
    <source>
        <dbReference type="Google" id="ProtNLM"/>
    </source>
</evidence>
<comment type="caution">
    <text evidence="1">The sequence shown here is derived from an EMBL/GenBank/DDBJ whole genome shotgun (WGS) entry which is preliminary data.</text>
</comment>
<protein>
    <recommendedName>
        <fullName evidence="3">LITAF domain-containing protein</fullName>
    </recommendedName>
</protein>